<keyword evidence="3" id="KW-0418">Kinase</keyword>
<dbReference type="SUPFAM" id="SSF54534">
    <property type="entry name" value="FKBP-like"/>
    <property type="match status" value="1"/>
</dbReference>
<evidence type="ECO:0000313" key="4">
    <source>
        <dbReference type="Proteomes" id="UP001247754"/>
    </source>
</evidence>
<comment type="caution">
    <text evidence="3">The sequence shown here is derived from an EMBL/GenBank/DDBJ whole genome shotgun (WGS) entry which is preliminary data.</text>
</comment>
<reference evidence="3 4" key="1">
    <citation type="submission" date="2023-09" db="EMBL/GenBank/DDBJ databases">
        <title>Xinfangfangia sedmenti sp. nov., isolated the sedment.</title>
        <authorList>
            <person name="Xu L."/>
        </authorList>
    </citation>
    <scope>NUCLEOTIDE SEQUENCE [LARGE SCALE GENOMIC DNA]</scope>
    <source>
        <strain evidence="3 4">LG-4</strain>
    </source>
</reference>
<dbReference type="NCBIfam" id="NF004396">
    <property type="entry name" value="PRK05753.1"/>
    <property type="match status" value="1"/>
</dbReference>
<dbReference type="InterPro" id="IPR001437">
    <property type="entry name" value="Tscrpt_elong_fac_GreA/B_C"/>
</dbReference>
<dbReference type="Gene3D" id="3.10.50.30">
    <property type="entry name" value="Transcription elongation factor, GreA/GreB, C-terminal domain"/>
    <property type="match status" value="1"/>
</dbReference>
<dbReference type="PANTHER" id="PTHR30437:SF5">
    <property type="entry name" value="REGULATOR OF NUCLEOSIDE DIPHOSPHATE KINASE"/>
    <property type="match status" value="1"/>
</dbReference>
<accession>A0ABU1F2I1</accession>
<dbReference type="Proteomes" id="UP001247754">
    <property type="component" value="Unassembled WGS sequence"/>
</dbReference>
<protein>
    <submittedName>
        <fullName evidence="3">Nucleoside diphosphate kinase regulator</fullName>
    </submittedName>
</protein>
<dbReference type="Pfam" id="PF01272">
    <property type="entry name" value="GreA_GreB"/>
    <property type="match status" value="1"/>
</dbReference>
<dbReference type="PANTHER" id="PTHR30437">
    <property type="entry name" value="TRANSCRIPTION ELONGATION FACTOR GREA"/>
    <property type="match status" value="1"/>
</dbReference>
<keyword evidence="4" id="KW-1185">Reference proteome</keyword>
<dbReference type="InterPro" id="IPR036953">
    <property type="entry name" value="GreA/GreB_C_sf"/>
</dbReference>
<evidence type="ECO:0000259" key="1">
    <source>
        <dbReference type="Pfam" id="PF01272"/>
    </source>
</evidence>
<feature type="domain" description="Transcription elongation factor GreA/GreB C-terminal" evidence="1">
    <location>
        <begin position="54"/>
        <end position="129"/>
    </location>
</feature>
<sequence>MARKPAPPRITIAADLLDHLEALASGAMTRQPDLADRLLTELARARIVQPAQMPADVVSIGNRVTYRDESNGREQVVTLVFPEDANIDAGRVSVMTPIGVALLGLQAGARFSWETRGGEMRDLTVVSVAPADAGGDAA</sequence>
<organism evidence="3 4">
    <name type="scientific">Ruixingdingia sedimenti</name>
    <dbReference type="NCBI Taxonomy" id="3073604"/>
    <lineage>
        <taxon>Bacteria</taxon>
        <taxon>Pseudomonadati</taxon>
        <taxon>Pseudomonadota</taxon>
        <taxon>Alphaproteobacteria</taxon>
        <taxon>Rhodobacterales</taxon>
        <taxon>Paracoccaceae</taxon>
        <taxon>Ruixingdingia</taxon>
    </lineage>
</organism>
<dbReference type="EMBL" id="JAVKPH010000001">
    <property type="protein sequence ID" value="MDR5651071.1"/>
    <property type="molecule type" value="Genomic_DNA"/>
</dbReference>
<dbReference type="RefSeq" id="WP_310455115.1">
    <property type="nucleotide sequence ID" value="NZ_JAVKPH010000001.1"/>
</dbReference>
<dbReference type="Pfam" id="PF14760">
    <property type="entry name" value="Rnk_N"/>
    <property type="match status" value="1"/>
</dbReference>
<dbReference type="GO" id="GO:0016301">
    <property type="term" value="F:kinase activity"/>
    <property type="evidence" value="ECO:0007669"/>
    <property type="project" value="UniProtKB-KW"/>
</dbReference>
<evidence type="ECO:0000313" key="3">
    <source>
        <dbReference type="EMBL" id="MDR5651071.1"/>
    </source>
</evidence>
<feature type="domain" description="Regulator of nucleoside diphosphate kinase N-terminal" evidence="2">
    <location>
        <begin position="8"/>
        <end position="48"/>
    </location>
</feature>
<gene>
    <name evidence="3" type="primary">rnk</name>
    <name evidence="3" type="ORF">RGD00_00515</name>
</gene>
<evidence type="ECO:0000259" key="2">
    <source>
        <dbReference type="Pfam" id="PF14760"/>
    </source>
</evidence>
<proteinExistence type="predicted"/>
<dbReference type="InterPro" id="IPR023459">
    <property type="entry name" value="Tscrpt_elong_fac_GreA/B_fam"/>
</dbReference>
<keyword evidence="3" id="KW-0808">Transferase</keyword>
<name>A0ABU1F2I1_9RHOB</name>
<dbReference type="InterPro" id="IPR029462">
    <property type="entry name" value="Rnk_N"/>
</dbReference>